<evidence type="ECO:0000256" key="3">
    <source>
        <dbReference type="ARBA" id="ARBA00023125"/>
    </source>
</evidence>
<dbReference type="GO" id="GO:0003700">
    <property type="term" value="F:DNA-binding transcription factor activity"/>
    <property type="evidence" value="ECO:0000318"/>
    <property type="project" value="GO_Central"/>
</dbReference>
<dbReference type="GO" id="GO:0000976">
    <property type="term" value="F:transcription cis-regulatory region binding"/>
    <property type="evidence" value="ECO:0000318"/>
    <property type="project" value="GO_Central"/>
</dbReference>
<dbReference type="GO" id="GO:0006355">
    <property type="term" value="P:regulation of DNA-templated transcription"/>
    <property type="evidence" value="ECO:0000318"/>
    <property type="project" value="GO_Central"/>
</dbReference>
<organism evidence="6 7">
    <name type="scientific">Dictyoglomus turgidum (strain DSM 6724 / Z-1310)</name>
    <dbReference type="NCBI Taxonomy" id="515635"/>
    <lineage>
        <taxon>Bacteria</taxon>
        <taxon>Pseudomonadati</taxon>
        <taxon>Dictyoglomota</taxon>
        <taxon>Dictyoglomia</taxon>
        <taxon>Dictyoglomales</taxon>
        <taxon>Dictyoglomaceae</taxon>
        <taxon>Dictyoglomus</taxon>
    </lineage>
</organism>
<proteinExistence type="predicted"/>
<dbReference type="eggNOG" id="COG1609">
    <property type="taxonomic scope" value="Bacteria"/>
</dbReference>
<protein>
    <submittedName>
        <fullName evidence="6">Regulatory protein GntR HTH</fullName>
    </submittedName>
</protein>
<dbReference type="Proteomes" id="UP000007719">
    <property type="component" value="Chromosome"/>
</dbReference>
<dbReference type="Gene3D" id="1.10.10.10">
    <property type="entry name" value="Winged helix-like DNA-binding domain superfamily/Winged helix DNA-binding domain"/>
    <property type="match status" value="1"/>
</dbReference>
<evidence type="ECO:0000256" key="2">
    <source>
        <dbReference type="ARBA" id="ARBA00023015"/>
    </source>
</evidence>
<evidence type="ECO:0000259" key="5">
    <source>
        <dbReference type="PROSITE" id="PS50949"/>
    </source>
</evidence>
<dbReference type="SUPFAM" id="SSF53822">
    <property type="entry name" value="Periplasmic binding protein-like I"/>
    <property type="match status" value="1"/>
</dbReference>
<dbReference type="InterPro" id="IPR028082">
    <property type="entry name" value="Peripla_BP_I"/>
</dbReference>
<evidence type="ECO:0000313" key="7">
    <source>
        <dbReference type="Proteomes" id="UP000007719"/>
    </source>
</evidence>
<evidence type="ECO:0000313" key="6">
    <source>
        <dbReference type="EMBL" id="ACK42134.1"/>
    </source>
</evidence>
<dbReference type="PANTHER" id="PTHR30146:SF148">
    <property type="entry name" value="HTH-TYPE TRANSCRIPTIONAL REPRESSOR PURR-RELATED"/>
    <property type="match status" value="1"/>
</dbReference>
<keyword evidence="4" id="KW-0804">Transcription</keyword>
<keyword evidence="1" id="KW-0678">Repressor</keyword>
<dbReference type="AlphaFoldDB" id="B8E051"/>
<dbReference type="EMBL" id="CP001251">
    <property type="protein sequence ID" value="ACK42134.1"/>
    <property type="molecule type" value="Genomic_DNA"/>
</dbReference>
<dbReference type="Pfam" id="PF13377">
    <property type="entry name" value="Peripla_BP_3"/>
    <property type="match status" value="1"/>
</dbReference>
<dbReference type="CDD" id="cd06267">
    <property type="entry name" value="PBP1_LacI_sugar_binding-like"/>
    <property type="match status" value="1"/>
</dbReference>
<dbReference type="SMART" id="SM00345">
    <property type="entry name" value="HTH_GNTR"/>
    <property type="match status" value="1"/>
</dbReference>
<dbReference type="PROSITE" id="PS50949">
    <property type="entry name" value="HTH_GNTR"/>
    <property type="match status" value="1"/>
</dbReference>
<evidence type="ECO:0000256" key="4">
    <source>
        <dbReference type="ARBA" id="ARBA00023163"/>
    </source>
</evidence>
<keyword evidence="7" id="KW-1185">Reference proteome</keyword>
<dbReference type="Gene3D" id="3.40.50.2300">
    <property type="match status" value="2"/>
</dbReference>
<dbReference type="InterPro" id="IPR036390">
    <property type="entry name" value="WH_DNA-bd_sf"/>
</dbReference>
<dbReference type="PANTHER" id="PTHR30146">
    <property type="entry name" value="LACI-RELATED TRANSCRIPTIONAL REPRESSOR"/>
    <property type="match status" value="1"/>
</dbReference>
<dbReference type="PATRIC" id="fig|515635.4.peg.892"/>
<accession>B8E051</accession>
<sequence>MKISPLIKEKIKEELLKIIEKNRKEDYVKLSSERELAQTFNVSRTTIRSVMKELIEEGIIVQFQGKGTYIVPKKEKHVYVLNSPDLKTEDPFYSKFFVALTNRLTERGFSLNFISMDKVIKNRNRDIPLLLVGLINDESIEKLKEKFQYLISIEQYFNHDKIIQISVDDYKIGWSAAEAFIKRKHNYIIHLCGPERYTAARLRKLGFLDRVKIEEGIKYEIIEGKMNYKSGYELGEKILDIFNNERKSKIGIFAANDWMAIGLIQRLKESGILVGKELSIIGCDDIPLAKEVVPNLTTFKWDVEKIISEIIELLDDIINKKKIISNKRVLVSAKLIIRETLMN</sequence>
<keyword evidence="2" id="KW-0805">Transcription regulation</keyword>
<dbReference type="InParanoid" id="B8E051"/>
<name>B8E051_DICTD</name>
<feature type="domain" description="HTH gntR-type" evidence="5">
    <location>
        <begin position="5"/>
        <end position="73"/>
    </location>
</feature>
<dbReference type="OrthoDB" id="9815017at2"/>
<dbReference type="SUPFAM" id="SSF46785">
    <property type="entry name" value="Winged helix' DNA-binding domain"/>
    <property type="match status" value="1"/>
</dbReference>
<gene>
    <name evidence="6" type="ordered locus">Dtur_0853</name>
</gene>
<dbReference type="KEGG" id="dtu:Dtur_0853"/>
<dbReference type="Pfam" id="PF00392">
    <property type="entry name" value="GntR"/>
    <property type="match status" value="1"/>
</dbReference>
<dbReference type="HOGENOM" id="CLU_808293_0_0_0"/>
<dbReference type="InterPro" id="IPR000524">
    <property type="entry name" value="Tscrpt_reg_HTH_GntR"/>
</dbReference>
<dbReference type="PRINTS" id="PR00035">
    <property type="entry name" value="HTHGNTR"/>
</dbReference>
<dbReference type="STRING" id="515635.Dtur_0853"/>
<dbReference type="EnsemblBacteria" id="ACK42134">
    <property type="protein sequence ID" value="ACK42134"/>
    <property type="gene ID" value="Dtur_0853"/>
</dbReference>
<reference evidence="7" key="1">
    <citation type="journal article" date="2016" name="Front. Microbiol.">
        <title>The complete genome sequence of hyperthermophile Dictyoglomus turgidum DSM 6724 reveals a specialized carbohydrate fermentor.</title>
        <authorList>
            <person name="Brumm P.J."/>
            <person name="Gowda K."/>
            <person name="Robb F.T."/>
            <person name="Mead D.A."/>
        </authorList>
    </citation>
    <scope>NUCLEOTIDE SEQUENCE [LARGE SCALE GENOMIC DNA]</scope>
    <source>
        <strain evidence="7">DSM 6724 / Z-1310</strain>
    </source>
</reference>
<evidence type="ECO:0000256" key="1">
    <source>
        <dbReference type="ARBA" id="ARBA00022491"/>
    </source>
</evidence>
<dbReference type="CDD" id="cd07377">
    <property type="entry name" value="WHTH_GntR"/>
    <property type="match status" value="1"/>
</dbReference>
<dbReference type="InterPro" id="IPR036388">
    <property type="entry name" value="WH-like_DNA-bd_sf"/>
</dbReference>
<keyword evidence="3" id="KW-0238">DNA-binding</keyword>
<dbReference type="InterPro" id="IPR046335">
    <property type="entry name" value="LacI/GalR-like_sensor"/>
</dbReference>